<dbReference type="SMART" id="SM01185">
    <property type="entry name" value="EFP"/>
    <property type="match status" value="1"/>
</dbReference>
<dbReference type="InterPro" id="IPR013852">
    <property type="entry name" value="Transl_elong_P/YeiP_CS"/>
</dbReference>
<dbReference type="PROSITE" id="PS01275">
    <property type="entry name" value="EFP"/>
    <property type="match status" value="1"/>
</dbReference>
<evidence type="ECO:0000313" key="6">
    <source>
        <dbReference type="Proteomes" id="UP000078070"/>
    </source>
</evidence>
<dbReference type="Gene3D" id="2.40.50.140">
    <property type="entry name" value="Nucleic acid-binding proteins"/>
    <property type="match status" value="2"/>
</dbReference>
<dbReference type="Pfam" id="PF09285">
    <property type="entry name" value="Elong-fact-P_C"/>
    <property type="match status" value="1"/>
</dbReference>
<dbReference type="NCBIfam" id="NF003392">
    <property type="entry name" value="PRK04542.1"/>
    <property type="match status" value="1"/>
</dbReference>
<dbReference type="CDD" id="cd05794">
    <property type="entry name" value="S1_EF-P_repeat_2"/>
    <property type="match status" value="1"/>
</dbReference>
<reference evidence="6" key="1">
    <citation type="submission" date="2016-05" db="EMBL/GenBank/DDBJ databases">
        <authorList>
            <person name="Baek K."/>
            <person name="Yang S.-J."/>
        </authorList>
    </citation>
    <scope>NUCLEOTIDE SEQUENCE [LARGE SCALE GENOMIC DNA]</scope>
    <source>
        <strain evidence="6">ST58-10</strain>
    </source>
</reference>
<reference evidence="5 6" key="2">
    <citation type="journal article" date="2018" name="Int. J. Syst. Evol. Microbiol.">
        <title>Marinobacterium aestuarii sp. nov., a benzene-degrading marine bacterium isolated from estuary sediment.</title>
        <authorList>
            <person name="Bae S.S."/>
            <person name="Jung J."/>
            <person name="Chung D."/>
            <person name="Baek K."/>
        </authorList>
    </citation>
    <scope>NUCLEOTIDE SEQUENCE [LARGE SCALE GENOMIC DNA]</scope>
    <source>
        <strain evidence="5 6">ST58-10</strain>
    </source>
</reference>
<dbReference type="AlphaFoldDB" id="A0A1A9EVL0"/>
<dbReference type="InterPro" id="IPR015365">
    <property type="entry name" value="Elong-fact-P_C"/>
</dbReference>
<dbReference type="Pfam" id="PF08207">
    <property type="entry name" value="EFP_N"/>
    <property type="match status" value="1"/>
</dbReference>
<comment type="similarity">
    <text evidence="1 2">Belongs to the elongation factor P family.</text>
</comment>
<dbReference type="Gene3D" id="2.30.30.30">
    <property type="match status" value="1"/>
</dbReference>
<keyword evidence="6" id="KW-1185">Reference proteome</keyword>
<dbReference type="STRING" id="1821621.A8C75_05105"/>
<organism evidence="5 6">
    <name type="scientific">Marinobacterium aestuarii</name>
    <dbReference type="NCBI Taxonomy" id="1821621"/>
    <lineage>
        <taxon>Bacteria</taxon>
        <taxon>Pseudomonadati</taxon>
        <taxon>Pseudomonadota</taxon>
        <taxon>Gammaproteobacteria</taxon>
        <taxon>Oceanospirillales</taxon>
        <taxon>Oceanospirillaceae</taxon>
        <taxon>Marinobacterium</taxon>
    </lineage>
</organism>
<dbReference type="SMART" id="SM00841">
    <property type="entry name" value="Elong-fact-P_C"/>
    <property type="match status" value="1"/>
</dbReference>
<dbReference type="GO" id="GO:0005829">
    <property type="term" value="C:cytosol"/>
    <property type="evidence" value="ECO:0007669"/>
    <property type="project" value="UniProtKB-ARBA"/>
</dbReference>
<dbReference type="KEGG" id="mars:A8C75_05105"/>
<dbReference type="InterPro" id="IPR001059">
    <property type="entry name" value="Transl_elong_P/YeiP_cen"/>
</dbReference>
<dbReference type="HAMAP" id="MF_00646">
    <property type="entry name" value="EFP"/>
    <property type="match status" value="1"/>
</dbReference>
<evidence type="ECO:0000256" key="2">
    <source>
        <dbReference type="HAMAP-Rule" id="MF_00646"/>
    </source>
</evidence>
<name>A0A1A9EVL0_9GAMM</name>
<dbReference type="InterPro" id="IPR012340">
    <property type="entry name" value="NA-bd_OB-fold"/>
</dbReference>
<gene>
    <name evidence="5" type="ORF">A8C75_05105</name>
</gene>
<dbReference type="FunFam" id="2.40.50.140:FF:000004">
    <property type="entry name" value="Elongation factor P"/>
    <property type="match status" value="1"/>
</dbReference>
<proteinExistence type="inferred from homology"/>
<evidence type="ECO:0000259" key="3">
    <source>
        <dbReference type="SMART" id="SM00841"/>
    </source>
</evidence>
<dbReference type="Proteomes" id="UP000078070">
    <property type="component" value="Chromosome"/>
</dbReference>
<keyword evidence="5" id="KW-0251">Elongation factor</keyword>
<feature type="domain" description="Elongation factor P C-terminal" evidence="3">
    <location>
        <begin position="132"/>
        <end position="187"/>
    </location>
</feature>
<dbReference type="InterPro" id="IPR008991">
    <property type="entry name" value="Translation_prot_SH3-like_sf"/>
</dbReference>
<dbReference type="EMBL" id="CP015839">
    <property type="protein sequence ID" value="ANG61925.1"/>
    <property type="molecule type" value="Genomic_DNA"/>
</dbReference>
<dbReference type="InterPro" id="IPR014722">
    <property type="entry name" value="Rib_uL2_dom2"/>
</dbReference>
<protein>
    <recommendedName>
        <fullName evidence="2">Elongation factor P-like protein</fullName>
    </recommendedName>
</protein>
<dbReference type="GO" id="GO:0003746">
    <property type="term" value="F:translation elongation factor activity"/>
    <property type="evidence" value="ECO:0007669"/>
    <property type="project" value="UniProtKB-UniRule"/>
</dbReference>
<dbReference type="Pfam" id="PF01132">
    <property type="entry name" value="EFP"/>
    <property type="match status" value="1"/>
</dbReference>
<dbReference type="PANTHER" id="PTHR30053">
    <property type="entry name" value="ELONGATION FACTOR P"/>
    <property type="match status" value="1"/>
</dbReference>
<evidence type="ECO:0000259" key="4">
    <source>
        <dbReference type="SMART" id="SM01185"/>
    </source>
</evidence>
<feature type="domain" description="Translation elongation factor P/YeiP central" evidence="4">
    <location>
        <begin position="69"/>
        <end position="124"/>
    </location>
</feature>
<dbReference type="RefSeq" id="WP_067379059.1">
    <property type="nucleotide sequence ID" value="NZ_CP015839.1"/>
</dbReference>
<dbReference type="InterPro" id="IPR020599">
    <property type="entry name" value="Transl_elong_fac_P/YeiP"/>
</dbReference>
<dbReference type="NCBIfam" id="NF001810">
    <property type="entry name" value="PRK00529.1"/>
    <property type="match status" value="1"/>
</dbReference>
<accession>A0A1A9EVL0</accession>
<dbReference type="InterPro" id="IPR011897">
    <property type="entry name" value="Transl_elong_p-like_YeiP"/>
</dbReference>
<dbReference type="OrthoDB" id="5599402at2"/>
<dbReference type="CDD" id="cd04470">
    <property type="entry name" value="S1_EF-P_repeat_1"/>
    <property type="match status" value="1"/>
</dbReference>
<dbReference type="PANTHER" id="PTHR30053:SF14">
    <property type="entry name" value="TRANSLATION ELONGATION FACTOR KOW-LIKE DOMAIN-CONTAINING PROTEIN"/>
    <property type="match status" value="1"/>
</dbReference>
<keyword evidence="5" id="KW-0648">Protein biosynthesis</keyword>
<sequence>MPKASELKRGHVVELNGHVYVVQHVDVRNPTSRGASTLYKVRFNLLPEGGKHEVTFTGDDLVKNVSLERRKVSYLYREDDLFTFMDTEDYSQYYLNGSSIESQLPFLSDGLEGIVALLIEGEIVTVELPATVIMEVAECVPGMQAASATGRTKPAIMTNGLELQVPEYIKQGEKIKINTETGKFMTRA</sequence>
<evidence type="ECO:0000313" key="5">
    <source>
        <dbReference type="EMBL" id="ANG61925.1"/>
    </source>
</evidence>
<dbReference type="PIRSF" id="PIRSF005901">
    <property type="entry name" value="EF-P"/>
    <property type="match status" value="1"/>
</dbReference>
<evidence type="ECO:0000256" key="1">
    <source>
        <dbReference type="ARBA" id="ARBA00009479"/>
    </source>
</evidence>
<dbReference type="SUPFAM" id="SSF50104">
    <property type="entry name" value="Translation proteins SH3-like domain"/>
    <property type="match status" value="1"/>
</dbReference>
<dbReference type="GO" id="GO:0043043">
    <property type="term" value="P:peptide biosynthetic process"/>
    <property type="evidence" value="ECO:0007669"/>
    <property type="project" value="InterPro"/>
</dbReference>
<dbReference type="InterPro" id="IPR013185">
    <property type="entry name" value="Transl_elong_KOW-like"/>
</dbReference>
<dbReference type="SUPFAM" id="SSF50249">
    <property type="entry name" value="Nucleic acid-binding proteins"/>
    <property type="match status" value="2"/>
</dbReference>